<evidence type="ECO:0000313" key="3">
    <source>
        <dbReference type="Proteomes" id="UP000289629"/>
    </source>
</evidence>
<protein>
    <recommendedName>
        <fullName evidence="4">Lipoprotein</fullName>
    </recommendedName>
</protein>
<dbReference type="PROSITE" id="PS51257">
    <property type="entry name" value="PROKAR_LIPOPROTEIN"/>
    <property type="match status" value="1"/>
</dbReference>
<dbReference type="AlphaFoldDB" id="A0AAJ5NQS5"/>
<proteinExistence type="predicted"/>
<evidence type="ECO:0000256" key="1">
    <source>
        <dbReference type="SAM" id="SignalP"/>
    </source>
</evidence>
<dbReference type="EMBL" id="LR214971">
    <property type="protein sequence ID" value="VEU61900.1"/>
    <property type="molecule type" value="Genomic_DNA"/>
</dbReference>
<name>A0AAJ5NQS5_9BACT</name>
<dbReference type="Proteomes" id="UP000289629">
    <property type="component" value="Chromosome"/>
</dbReference>
<evidence type="ECO:0008006" key="4">
    <source>
        <dbReference type="Google" id="ProtNLM"/>
    </source>
</evidence>
<evidence type="ECO:0000313" key="2">
    <source>
        <dbReference type="EMBL" id="VEU61900.1"/>
    </source>
</evidence>
<dbReference type="KEGG" id="mds:MDIS_02360"/>
<sequence length="313" mass="36384">MKKSRKKLIFSSFAPFLVSVFLISCGSQGNSLQSFQKKYQKFGIISPQDKKIVQPFFQNSNISQLLDKVYDDQDSKKQLISRTLAIDTEQYRQDLSFRFSFYNTINSWPSDSIIGGFGESNSNPVLFEKAKKSFNDLFDNNWLWLLANLESAVFVRGLAEIDQFQQQHEELNINLKNEALKNSFYRPKSNKFIDIAIVKSLTEKNDETGVQTKNYQIFLLNEENFIFSLNLKKEFKNQKLINSKISLNPWIQIYPKFANKTSEKFPLQEYARIVSNYRNGISGVNISLVEKSIFEENQGGNVFYYTLVDFQKN</sequence>
<dbReference type="NCBIfam" id="TIGR04313">
    <property type="entry name" value="aro_clust_Mycop"/>
    <property type="match status" value="1"/>
</dbReference>
<dbReference type="RefSeq" id="WP_044635460.1">
    <property type="nucleotide sequence ID" value="NZ_CP007229.1"/>
</dbReference>
<accession>A0AAJ5NQS5</accession>
<feature type="signal peptide" evidence="1">
    <location>
        <begin position="1"/>
        <end position="29"/>
    </location>
</feature>
<organism evidence="2 3">
    <name type="scientific">Mesomycoplasma dispar</name>
    <dbReference type="NCBI Taxonomy" id="86660"/>
    <lineage>
        <taxon>Bacteria</taxon>
        <taxon>Bacillati</taxon>
        <taxon>Mycoplasmatota</taxon>
        <taxon>Mycoplasmoidales</taxon>
        <taxon>Metamycoplasmataceae</taxon>
        <taxon>Mesomycoplasma</taxon>
    </lineage>
</organism>
<feature type="chain" id="PRO_5042487233" description="Lipoprotein" evidence="1">
    <location>
        <begin position="30"/>
        <end position="313"/>
    </location>
</feature>
<dbReference type="InterPro" id="IPR027593">
    <property type="entry name" value="Aro_clust"/>
</dbReference>
<keyword evidence="1" id="KW-0732">Signal</keyword>
<reference evidence="2 3" key="1">
    <citation type="submission" date="2019-01" db="EMBL/GenBank/DDBJ databases">
        <authorList>
            <consortium name="Pathogen Informatics"/>
        </authorList>
    </citation>
    <scope>NUCLEOTIDE SEQUENCE [LARGE SCALE GENOMIC DNA]</scope>
    <source>
        <strain evidence="2 3">NCTC10125</strain>
    </source>
</reference>
<gene>
    <name evidence="2" type="ORF">NCTC10125_00450</name>
</gene>